<dbReference type="InterPro" id="IPR044063">
    <property type="entry name" value="ZF_RING_GID"/>
</dbReference>
<dbReference type="EMBL" id="CP014587">
    <property type="protein sequence ID" value="ANZ77410.1"/>
    <property type="molecule type" value="Genomic_DNA"/>
</dbReference>
<evidence type="ECO:0000256" key="5">
    <source>
        <dbReference type="ARBA" id="ARBA00022833"/>
    </source>
</evidence>
<feature type="compositionally biased region" description="Low complexity" evidence="8">
    <location>
        <begin position="269"/>
        <end position="283"/>
    </location>
</feature>
<feature type="region of interest" description="Disordered" evidence="8">
    <location>
        <begin position="264"/>
        <end position="284"/>
    </location>
</feature>
<dbReference type="PROSITE" id="PS51867">
    <property type="entry name" value="ZF_RING_GID"/>
    <property type="match status" value="1"/>
</dbReference>
<feature type="coiled-coil region" evidence="7">
    <location>
        <begin position="86"/>
        <end position="113"/>
    </location>
</feature>
<name>A0A1B2JH87_PICPA</name>
<comment type="subcellular location">
    <subcellularLocation>
        <location evidence="1">Cytoplasm</location>
    </subcellularLocation>
</comment>
<reference evidence="10 11" key="1">
    <citation type="submission" date="2016-02" db="EMBL/GenBank/DDBJ databases">
        <title>Comparative genomic and transcriptomic foundation for Pichia pastoris.</title>
        <authorList>
            <person name="Love K.R."/>
            <person name="Shah K.A."/>
            <person name="Whittaker C.A."/>
            <person name="Wu J."/>
            <person name="Bartlett M.C."/>
            <person name="Ma D."/>
            <person name="Leeson R.L."/>
            <person name="Priest M."/>
            <person name="Young S.K."/>
            <person name="Love J.C."/>
        </authorList>
    </citation>
    <scope>NUCLEOTIDE SEQUENCE [LARGE SCALE GENOMIC DNA]</scope>
    <source>
        <strain evidence="10 11">ATCC 28485</strain>
    </source>
</reference>
<dbReference type="OrthoDB" id="1933455at2759"/>
<keyword evidence="11" id="KW-1185">Reference proteome</keyword>
<dbReference type="Proteomes" id="UP000094565">
    <property type="component" value="Chromosome 4"/>
</dbReference>
<evidence type="ECO:0000256" key="8">
    <source>
        <dbReference type="SAM" id="MobiDB-lite"/>
    </source>
</evidence>
<dbReference type="InterPro" id="IPR045098">
    <property type="entry name" value="Fyv10_fam"/>
</dbReference>
<evidence type="ECO:0000313" key="10">
    <source>
        <dbReference type="EMBL" id="ANZ77410.1"/>
    </source>
</evidence>
<feature type="zinc finger region" description="RING-Gid-type" evidence="6">
    <location>
        <begin position="448"/>
        <end position="515"/>
    </location>
</feature>
<evidence type="ECO:0000256" key="3">
    <source>
        <dbReference type="ARBA" id="ARBA00022723"/>
    </source>
</evidence>
<dbReference type="Pfam" id="PF10607">
    <property type="entry name" value="CTLH"/>
    <property type="match status" value="1"/>
</dbReference>
<dbReference type="GO" id="GO:0034657">
    <property type="term" value="C:GID complex"/>
    <property type="evidence" value="ECO:0007669"/>
    <property type="project" value="TreeGrafter"/>
</dbReference>
<dbReference type="GO" id="GO:0005737">
    <property type="term" value="C:cytoplasm"/>
    <property type="evidence" value="ECO:0007669"/>
    <property type="project" value="UniProtKB-SubCell"/>
</dbReference>
<dbReference type="PANTHER" id="PTHR12170:SF2">
    <property type="entry name" value="E3 UBIQUITIN-PROTEIN TRANSFERASE MAEA"/>
    <property type="match status" value="1"/>
</dbReference>
<dbReference type="InterPro" id="IPR024964">
    <property type="entry name" value="CTLH/CRA"/>
</dbReference>
<feature type="domain" description="RING-Gid-type" evidence="9">
    <location>
        <begin position="448"/>
        <end position="515"/>
    </location>
</feature>
<keyword evidence="3" id="KW-0479">Metal-binding</keyword>
<dbReference type="AlphaFoldDB" id="A0A1B2JH87"/>
<evidence type="ECO:0000256" key="2">
    <source>
        <dbReference type="ARBA" id="ARBA00022490"/>
    </source>
</evidence>
<evidence type="ECO:0000256" key="4">
    <source>
        <dbReference type="ARBA" id="ARBA00022771"/>
    </source>
</evidence>
<gene>
    <name evidence="10" type="ORF">ATY40_BA7504744</name>
</gene>
<evidence type="ECO:0000256" key="6">
    <source>
        <dbReference type="PROSITE-ProRule" id="PRU01215"/>
    </source>
</evidence>
<sequence>MSYVSDVDFYLKLQKTQFKTPIEAVKRNFKAIQKLIEKQSALLSRHFIQLKELELNGQLSKEIQKERIAVLINIQTRFHDKLVSRVEEHNDYVQRLEIRLQRFKDLEKILEKSKNDVSDFGDEFLAWTRDQINLLIGCYLMKNLINFDGDISQNNPGLELLKHLKLDKLIDHDVILKGISIYQKIRCEKDLSVLIDWCNENKKILKSMKTSSSSADDSNTIQKDQYRTSLDFETFYQNFIELIKEDKIYEALIIAKEHLMPQAGPEVPSTSNSAATSSTTSYSDKTPKYDSTFEKFKKSAGLLVFGSLDIDELFGLSGSKVNSSRKDSLTNSAMSVYDTFSNSYNQINNNLKPFKELLNDEKWIQLADFFIYNYNHIYGIDQSLELIVMLSVGITSLKTHSCNGFKNYSKHDFQDPQVTFQDVLHNIEESNDISKAKSELSINDLNKCPICSLELYEIAQHLPYSHQTKSNIYENPVKLPNGHIYQLEKLLKMNEAFEKPEIENLDEMYIKDPLTNEMFKRSELQKIFPT</sequence>
<dbReference type="GO" id="GO:0043161">
    <property type="term" value="P:proteasome-mediated ubiquitin-dependent protein catabolic process"/>
    <property type="evidence" value="ECO:0007669"/>
    <property type="project" value="InterPro"/>
</dbReference>
<dbReference type="GO" id="GO:0005634">
    <property type="term" value="C:nucleus"/>
    <property type="evidence" value="ECO:0007669"/>
    <property type="project" value="TreeGrafter"/>
</dbReference>
<evidence type="ECO:0000313" key="11">
    <source>
        <dbReference type="Proteomes" id="UP000094565"/>
    </source>
</evidence>
<evidence type="ECO:0000256" key="7">
    <source>
        <dbReference type="SAM" id="Coils"/>
    </source>
</evidence>
<protein>
    <submittedName>
        <fullName evidence="10">BA75_04744T0</fullName>
    </submittedName>
</protein>
<organism evidence="10 11">
    <name type="scientific">Komagataella pastoris</name>
    <name type="common">Yeast</name>
    <name type="synonym">Pichia pastoris</name>
    <dbReference type="NCBI Taxonomy" id="4922"/>
    <lineage>
        <taxon>Eukaryota</taxon>
        <taxon>Fungi</taxon>
        <taxon>Dikarya</taxon>
        <taxon>Ascomycota</taxon>
        <taxon>Saccharomycotina</taxon>
        <taxon>Pichiomycetes</taxon>
        <taxon>Pichiales</taxon>
        <taxon>Pichiaceae</taxon>
        <taxon>Komagataella</taxon>
    </lineage>
</organism>
<keyword evidence="2" id="KW-0963">Cytoplasm</keyword>
<proteinExistence type="predicted"/>
<accession>A0A1B2JH87</accession>
<dbReference type="PANTHER" id="PTHR12170">
    <property type="entry name" value="MACROPHAGE ERYTHROBLAST ATTACHER-RELATED"/>
    <property type="match status" value="1"/>
</dbReference>
<dbReference type="GO" id="GO:0008270">
    <property type="term" value="F:zinc ion binding"/>
    <property type="evidence" value="ECO:0007669"/>
    <property type="project" value="UniProtKB-KW"/>
</dbReference>
<keyword evidence="7" id="KW-0175">Coiled coil</keyword>
<evidence type="ECO:0000256" key="1">
    <source>
        <dbReference type="ARBA" id="ARBA00004496"/>
    </source>
</evidence>
<keyword evidence="4 6" id="KW-0863">Zinc-finger</keyword>
<keyword evidence="5" id="KW-0862">Zinc</keyword>
<evidence type="ECO:0000259" key="9">
    <source>
        <dbReference type="PROSITE" id="PS51867"/>
    </source>
</evidence>
<dbReference type="GO" id="GO:0061630">
    <property type="term" value="F:ubiquitin protein ligase activity"/>
    <property type="evidence" value="ECO:0007669"/>
    <property type="project" value="InterPro"/>
</dbReference>